<dbReference type="Gene3D" id="1.10.10.160">
    <property type="match status" value="1"/>
</dbReference>
<evidence type="ECO:0000256" key="11">
    <source>
        <dbReference type="ARBA" id="ARBA00048988"/>
    </source>
</evidence>
<dbReference type="CDD" id="cd18807">
    <property type="entry name" value="SF1_C_UvrD"/>
    <property type="match status" value="1"/>
</dbReference>
<dbReference type="CDD" id="cd17932">
    <property type="entry name" value="DEXQc_UvrD"/>
    <property type="match status" value="1"/>
</dbReference>
<dbReference type="InterPro" id="IPR014017">
    <property type="entry name" value="DNA_helicase_UvrD-like_C"/>
</dbReference>
<evidence type="ECO:0000256" key="4">
    <source>
        <dbReference type="ARBA" id="ARBA00022806"/>
    </source>
</evidence>
<evidence type="ECO:0000256" key="6">
    <source>
        <dbReference type="ARBA" id="ARBA00023125"/>
    </source>
</evidence>
<dbReference type="Pfam" id="PF00580">
    <property type="entry name" value="UvrD-helicase"/>
    <property type="match status" value="1"/>
</dbReference>
<keyword evidence="16" id="KW-1185">Reference proteome</keyword>
<evidence type="ECO:0000256" key="5">
    <source>
        <dbReference type="ARBA" id="ARBA00022840"/>
    </source>
</evidence>
<protein>
    <recommendedName>
        <fullName evidence="9">DNA 3'-5' helicase</fullName>
        <ecNumber evidence="9">5.6.2.4</ecNumber>
    </recommendedName>
    <alternativeName>
        <fullName evidence="10">DNA 3'-5' helicase II</fullName>
    </alternativeName>
</protein>
<dbReference type="InterPro" id="IPR013986">
    <property type="entry name" value="DExx_box_DNA_helicase_dom_sf"/>
</dbReference>
<dbReference type="PANTHER" id="PTHR11070">
    <property type="entry name" value="UVRD / RECB / PCRA DNA HELICASE FAMILY MEMBER"/>
    <property type="match status" value="1"/>
</dbReference>
<keyword evidence="5 12" id="KW-0067">ATP-binding</keyword>
<evidence type="ECO:0000313" key="16">
    <source>
        <dbReference type="Proteomes" id="UP000595224"/>
    </source>
</evidence>
<name>A0A7T3RDM2_9SPIR</name>
<evidence type="ECO:0000256" key="1">
    <source>
        <dbReference type="ARBA" id="ARBA00009922"/>
    </source>
</evidence>
<evidence type="ECO:0000313" key="15">
    <source>
        <dbReference type="EMBL" id="QQA01169.1"/>
    </source>
</evidence>
<dbReference type="PROSITE" id="PS51198">
    <property type="entry name" value="UVRD_HELICASE_ATP_BIND"/>
    <property type="match status" value="1"/>
</dbReference>
<dbReference type="GO" id="GO:0000725">
    <property type="term" value="P:recombinational repair"/>
    <property type="evidence" value="ECO:0007669"/>
    <property type="project" value="TreeGrafter"/>
</dbReference>
<feature type="domain" description="UvrD-like helicase ATP-binding" evidence="13">
    <location>
        <begin position="5"/>
        <end position="288"/>
    </location>
</feature>
<dbReference type="EMBL" id="CP064936">
    <property type="protein sequence ID" value="QQA01169.1"/>
    <property type="molecule type" value="Genomic_DNA"/>
</dbReference>
<dbReference type="GO" id="GO:0005829">
    <property type="term" value="C:cytosol"/>
    <property type="evidence" value="ECO:0007669"/>
    <property type="project" value="TreeGrafter"/>
</dbReference>
<dbReference type="Gene3D" id="3.40.50.300">
    <property type="entry name" value="P-loop containing nucleotide triphosphate hydrolases"/>
    <property type="match status" value="2"/>
</dbReference>
<dbReference type="PANTHER" id="PTHR11070:SF2">
    <property type="entry name" value="ATP-DEPENDENT DNA HELICASE SRS2"/>
    <property type="match status" value="1"/>
</dbReference>
<dbReference type="PROSITE" id="PS51217">
    <property type="entry name" value="UVRD_HELICASE_CTER"/>
    <property type="match status" value="1"/>
</dbReference>
<dbReference type="GO" id="GO:0016787">
    <property type="term" value="F:hydrolase activity"/>
    <property type="evidence" value="ECO:0007669"/>
    <property type="project" value="UniProtKB-UniRule"/>
</dbReference>
<evidence type="ECO:0000256" key="12">
    <source>
        <dbReference type="PROSITE-ProRule" id="PRU00560"/>
    </source>
</evidence>
<evidence type="ECO:0000256" key="7">
    <source>
        <dbReference type="ARBA" id="ARBA00023235"/>
    </source>
</evidence>
<comment type="catalytic activity">
    <reaction evidence="11">
        <text>ATP + H2O = ADP + phosphate + H(+)</text>
        <dbReference type="Rhea" id="RHEA:13065"/>
        <dbReference type="ChEBI" id="CHEBI:15377"/>
        <dbReference type="ChEBI" id="CHEBI:15378"/>
        <dbReference type="ChEBI" id="CHEBI:30616"/>
        <dbReference type="ChEBI" id="CHEBI:43474"/>
        <dbReference type="ChEBI" id="CHEBI:456216"/>
        <dbReference type="EC" id="5.6.2.4"/>
    </reaction>
</comment>
<accession>A0A7T3RDM2</accession>
<reference evidence="15 16" key="1">
    <citation type="submission" date="2020-11" db="EMBL/GenBank/DDBJ databases">
        <title>Treponema Peruensis nv. sp., first commensal Treponema isolated from human feces.</title>
        <authorList>
            <person name="Belkhou C."/>
            <person name="Raes J."/>
        </authorList>
    </citation>
    <scope>NUCLEOTIDE SEQUENCE [LARGE SCALE GENOMIC DNA]</scope>
    <source>
        <strain evidence="15 16">RCC2812</strain>
    </source>
</reference>
<keyword evidence="7" id="KW-0413">Isomerase</keyword>
<evidence type="ECO:0000259" key="13">
    <source>
        <dbReference type="PROSITE" id="PS51198"/>
    </source>
</evidence>
<proteinExistence type="inferred from homology"/>
<evidence type="ECO:0000256" key="8">
    <source>
        <dbReference type="ARBA" id="ARBA00034617"/>
    </source>
</evidence>
<dbReference type="Pfam" id="PF13361">
    <property type="entry name" value="UvrD_C"/>
    <property type="match status" value="1"/>
</dbReference>
<dbReference type="InterPro" id="IPR000212">
    <property type="entry name" value="DNA_helicase_UvrD/REP"/>
</dbReference>
<dbReference type="EC" id="5.6.2.4" evidence="9"/>
<evidence type="ECO:0000259" key="14">
    <source>
        <dbReference type="PROSITE" id="PS51217"/>
    </source>
</evidence>
<keyword evidence="6" id="KW-0238">DNA-binding</keyword>
<feature type="domain" description="UvrD-like helicase C-terminal" evidence="14">
    <location>
        <begin position="289"/>
        <end position="567"/>
    </location>
</feature>
<dbReference type="Proteomes" id="UP000595224">
    <property type="component" value="Chromosome"/>
</dbReference>
<keyword evidence="3 12" id="KW-0378">Hydrolase</keyword>
<evidence type="ECO:0000256" key="3">
    <source>
        <dbReference type="ARBA" id="ARBA00022801"/>
    </source>
</evidence>
<dbReference type="Gene3D" id="1.10.486.10">
    <property type="entry name" value="PCRA, domain 4"/>
    <property type="match status" value="1"/>
</dbReference>
<evidence type="ECO:0000256" key="9">
    <source>
        <dbReference type="ARBA" id="ARBA00034808"/>
    </source>
</evidence>
<keyword evidence="4 12" id="KW-0347">Helicase</keyword>
<comment type="catalytic activity">
    <reaction evidence="8">
        <text>Couples ATP hydrolysis with the unwinding of duplex DNA by translocating in the 3'-5' direction.</text>
        <dbReference type="EC" id="5.6.2.4"/>
    </reaction>
</comment>
<evidence type="ECO:0000256" key="10">
    <source>
        <dbReference type="ARBA" id="ARBA00034923"/>
    </source>
</evidence>
<dbReference type="InterPro" id="IPR027417">
    <property type="entry name" value="P-loop_NTPase"/>
</dbReference>
<dbReference type="GO" id="GO:0003677">
    <property type="term" value="F:DNA binding"/>
    <property type="evidence" value="ECO:0007669"/>
    <property type="project" value="UniProtKB-KW"/>
</dbReference>
<dbReference type="GO" id="GO:0033202">
    <property type="term" value="C:DNA helicase complex"/>
    <property type="evidence" value="ECO:0007669"/>
    <property type="project" value="TreeGrafter"/>
</dbReference>
<dbReference type="AlphaFoldDB" id="A0A7T3RDM2"/>
<feature type="binding site" evidence="12">
    <location>
        <begin position="26"/>
        <end position="33"/>
    </location>
    <ligand>
        <name>ATP</name>
        <dbReference type="ChEBI" id="CHEBI:30616"/>
    </ligand>
</feature>
<sequence>MDIFVNLNNKQTQAVRETEGYVRVIAGAGSGKTKLLVSRYAYLVTEYGIDPSNILCVTFTNKAAGEMKKRISKLIGPEYSTSLICTYHGFCARLLRENPEKLFLTRGFQIIDTYQQKTLLEEIYQKYELKLDWANFQSIIKKIAQKKQDISYVKRMAQADKVQLLSEINTLDDQIIEEYMQRQKAVYSLDFTDLMMYAIYLLTNDEEVRNKWQERLNYIQVDEFQDSSSIEMQLVDILSGKYQNLMIVGDPDQNIYEWRGSDVKLLVDFDKNHPGTKTIILNQNYRSTPQILNCANTLIEKNALRLKKDLFTRTLPGPSVTHIHAKSEDQEVEEIVKTIRKIKKEKGKSYSDFAVLYRSGFLSRVIERKLVEEGIPYEIYGGVKFYQRMEILDVVAYLRLIAFNDDLSFKRIINTPRRKFGRTRVAALERIRENNEINLFDVDLKDKSLYEVLKTHLGDQAFNGSGGGQFVSLIENLKALKDRLKISELVNRVCIDSGYEQYIRELGDEERLDNLSEFKRIANEFESGFGEDINLEGFLQQIALMSTEDTDKPVEAVKLMTIHASKGLEFPVVFIIGFSEGIFPSSRTIEERKKLGLEEERRLCYVAITRAQETLYLMDSEGQSQNGIKKLPSRFLFEIGEQNYKRVGIISDDLEREAFGYMHRLDLSITEELPPEQQSGELYVEHHIFGKGRVISFDTKRKVYTVQFENMTLPRSISADYFSKKHESLPVIKALPQEKEVEYLPPEIESNSLPQKIDNSLQPTDDLNKLTLFEQKTEKEEEYRSLPHWDEDIDKEEFTIEMPELEKNGEDVSETVEEIEITEDGEDEEEIPDEKKIPPELKAKLDAAPNHWEDPNFPKTGWSCTGVTDLGSPVGICEMCGWQIIRYVHHMVHDSGLSLDCGCVCAGKLEGNIERAKKREAAFKNKEARKFNFKKRTWKKSGRGNEYLKIKNHIVVLFHFRDSDKWKYSIDNEFCKKSYNSRNEVIEAVFEALEKLLYS</sequence>
<keyword evidence="2 12" id="KW-0547">Nucleotide-binding</keyword>
<dbReference type="InterPro" id="IPR014016">
    <property type="entry name" value="UvrD-like_ATP-bd"/>
</dbReference>
<evidence type="ECO:0000256" key="2">
    <source>
        <dbReference type="ARBA" id="ARBA00022741"/>
    </source>
</evidence>
<dbReference type="GO" id="GO:0005524">
    <property type="term" value="F:ATP binding"/>
    <property type="evidence" value="ECO:0007669"/>
    <property type="project" value="UniProtKB-UniRule"/>
</dbReference>
<gene>
    <name evidence="15" type="ORF">IWA51_00625</name>
</gene>
<dbReference type="RefSeq" id="WP_198442761.1">
    <property type="nucleotide sequence ID" value="NZ_CBCSHE010000031.1"/>
</dbReference>
<organism evidence="15 16">
    <name type="scientific">Treponema peruense</name>
    <dbReference type="NCBI Taxonomy" id="2787628"/>
    <lineage>
        <taxon>Bacteria</taxon>
        <taxon>Pseudomonadati</taxon>
        <taxon>Spirochaetota</taxon>
        <taxon>Spirochaetia</taxon>
        <taxon>Spirochaetales</taxon>
        <taxon>Treponemataceae</taxon>
        <taxon>Treponema</taxon>
    </lineage>
</organism>
<dbReference type="SUPFAM" id="SSF52540">
    <property type="entry name" value="P-loop containing nucleoside triphosphate hydrolases"/>
    <property type="match status" value="1"/>
</dbReference>
<dbReference type="GO" id="GO:0043138">
    <property type="term" value="F:3'-5' DNA helicase activity"/>
    <property type="evidence" value="ECO:0007669"/>
    <property type="project" value="UniProtKB-EC"/>
</dbReference>
<comment type="similarity">
    <text evidence="1">Belongs to the helicase family. UvrD subfamily.</text>
</comment>
<dbReference type="KEGG" id="tper:IWA51_00625"/>